<feature type="domain" description="MaoC-like" evidence="1">
    <location>
        <begin position="21"/>
        <end position="126"/>
    </location>
</feature>
<dbReference type="SUPFAM" id="SSF54637">
    <property type="entry name" value="Thioesterase/thiol ester dehydrase-isomerase"/>
    <property type="match status" value="1"/>
</dbReference>
<dbReference type="GO" id="GO:0006633">
    <property type="term" value="P:fatty acid biosynthetic process"/>
    <property type="evidence" value="ECO:0007669"/>
    <property type="project" value="TreeGrafter"/>
</dbReference>
<reference evidence="2 3" key="1">
    <citation type="journal article" date="2011" name="J. Bacteriol.">
        <title>Complete genome sequence of Polymorphum gilvum SL003B-26A1T, a crude oil-degrading bacterium from oil-polluted saline soil.</title>
        <authorList>
            <person name="Li S.G."/>
            <person name="Tang Y.Q."/>
            <person name="Nie Y."/>
            <person name="Cai M."/>
            <person name="Wu X.L."/>
        </authorList>
    </citation>
    <scope>NUCLEOTIDE SEQUENCE [LARGE SCALE GENOMIC DNA]</scope>
    <source>
        <strain evidence="3">LMG 25793 / CGMCC 1.9160 / SL003B-26A1</strain>
    </source>
</reference>
<dbReference type="OrthoDB" id="9800237at2"/>
<evidence type="ECO:0000259" key="1">
    <source>
        <dbReference type="Pfam" id="PF01575"/>
    </source>
</evidence>
<gene>
    <name evidence="2" type="ordered locus">SL003B_3444</name>
</gene>
<dbReference type="RefSeq" id="WP_013654175.1">
    <property type="nucleotide sequence ID" value="NC_015259.1"/>
</dbReference>
<dbReference type="AlphaFoldDB" id="F2J031"/>
<dbReference type="InterPro" id="IPR029069">
    <property type="entry name" value="HotDog_dom_sf"/>
</dbReference>
<dbReference type="STRING" id="991905.SL003B_3444"/>
<dbReference type="PANTHER" id="PTHR43437">
    <property type="entry name" value="HYDROXYACYL-THIOESTER DEHYDRATASE TYPE 2, MITOCHONDRIAL-RELATED"/>
    <property type="match status" value="1"/>
</dbReference>
<organism evidence="2 3">
    <name type="scientific">Polymorphum gilvum (strain LMG 25793 / CGMCC 1.9160 / SL003B-26A1)</name>
    <dbReference type="NCBI Taxonomy" id="991905"/>
    <lineage>
        <taxon>Bacteria</taxon>
        <taxon>Pseudomonadati</taxon>
        <taxon>Pseudomonadota</taxon>
        <taxon>Alphaproteobacteria</taxon>
        <taxon>Rhodobacterales</taxon>
        <taxon>Paracoccaceae</taxon>
        <taxon>Polymorphum</taxon>
    </lineage>
</organism>
<evidence type="ECO:0000313" key="2">
    <source>
        <dbReference type="EMBL" id="ADZ71866.1"/>
    </source>
</evidence>
<dbReference type="HOGENOM" id="CLU_094876_3_3_5"/>
<dbReference type="InterPro" id="IPR050965">
    <property type="entry name" value="UPF0336/Enoyl-CoA_hydratase"/>
</dbReference>
<dbReference type="PANTHER" id="PTHR43437:SF3">
    <property type="entry name" value="HYDROXYACYL-THIOESTER DEHYDRATASE TYPE 2, MITOCHONDRIAL"/>
    <property type="match status" value="1"/>
</dbReference>
<sequence>MTSSPADHTSYAFEDLEIGMRAESVDTVTETMIAQFAAASGDYNPVHFDADYAAGTRFKRPIAHGLLTASLISKVMGMKLPGAGGIYVSQSFNFRAPVYPGDTVVSTATVTSLDPQRGFATISVRSEVDGRTVLDGEALVMPRRAARTAH</sequence>
<evidence type="ECO:0000313" key="3">
    <source>
        <dbReference type="Proteomes" id="UP000008130"/>
    </source>
</evidence>
<dbReference type="InterPro" id="IPR002539">
    <property type="entry name" value="MaoC-like_dom"/>
</dbReference>
<proteinExistence type="predicted"/>
<dbReference type="KEGG" id="pgv:SL003B_3444"/>
<dbReference type="GO" id="GO:0019171">
    <property type="term" value="F:(3R)-hydroxyacyl-[acyl-carrier-protein] dehydratase activity"/>
    <property type="evidence" value="ECO:0007669"/>
    <property type="project" value="TreeGrafter"/>
</dbReference>
<dbReference type="Gene3D" id="3.10.129.10">
    <property type="entry name" value="Hotdog Thioesterase"/>
    <property type="match status" value="1"/>
</dbReference>
<accession>F2J031</accession>
<protein>
    <submittedName>
        <fullName evidence="2">Dehydrogenase with MaoC-like domain</fullName>
    </submittedName>
</protein>
<keyword evidence="3" id="KW-1185">Reference proteome</keyword>
<dbReference type="EMBL" id="CP002568">
    <property type="protein sequence ID" value="ADZ71866.1"/>
    <property type="molecule type" value="Genomic_DNA"/>
</dbReference>
<name>F2J031_POLGS</name>
<dbReference type="Proteomes" id="UP000008130">
    <property type="component" value="Chromosome"/>
</dbReference>
<dbReference type="Pfam" id="PF01575">
    <property type="entry name" value="MaoC_dehydratas"/>
    <property type="match status" value="1"/>
</dbReference>
<dbReference type="CDD" id="cd03449">
    <property type="entry name" value="R_hydratase"/>
    <property type="match status" value="1"/>
</dbReference>
<dbReference type="eggNOG" id="COG2030">
    <property type="taxonomic scope" value="Bacteria"/>
</dbReference>